<keyword evidence="3" id="KW-1185">Reference proteome</keyword>
<accession>A0ABP8HU84</accession>
<protein>
    <submittedName>
        <fullName evidence="2">Uncharacterized protein</fullName>
    </submittedName>
</protein>
<dbReference type="Gene3D" id="3.60.20.10">
    <property type="entry name" value="Glutamine Phosphoribosylpyrophosphate, subunit 1, domain 1"/>
    <property type="match status" value="1"/>
</dbReference>
<dbReference type="InterPro" id="IPR043147">
    <property type="entry name" value="Penicillin_amidase_A-knob"/>
</dbReference>
<dbReference type="SUPFAM" id="SSF56235">
    <property type="entry name" value="N-terminal nucleophile aminohydrolases (Ntn hydrolases)"/>
    <property type="match status" value="1"/>
</dbReference>
<dbReference type="Gene3D" id="1.10.1400.10">
    <property type="match status" value="1"/>
</dbReference>
<dbReference type="Pfam" id="PF01804">
    <property type="entry name" value="Penicil_amidase"/>
    <property type="match status" value="1"/>
</dbReference>
<proteinExistence type="predicted"/>
<dbReference type="InterPro" id="IPR002692">
    <property type="entry name" value="S45"/>
</dbReference>
<feature type="signal peptide" evidence="1">
    <location>
        <begin position="1"/>
        <end position="20"/>
    </location>
</feature>
<gene>
    <name evidence="2" type="ORF">GCM10023184_46030</name>
</gene>
<organism evidence="2 3">
    <name type="scientific">Flaviaesturariibacter amylovorans</name>
    <dbReference type="NCBI Taxonomy" id="1084520"/>
    <lineage>
        <taxon>Bacteria</taxon>
        <taxon>Pseudomonadati</taxon>
        <taxon>Bacteroidota</taxon>
        <taxon>Chitinophagia</taxon>
        <taxon>Chitinophagales</taxon>
        <taxon>Chitinophagaceae</taxon>
        <taxon>Flaviaestuariibacter</taxon>
    </lineage>
</organism>
<evidence type="ECO:0000313" key="3">
    <source>
        <dbReference type="Proteomes" id="UP001501725"/>
    </source>
</evidence>
<dbReference type="InterPro" id="IPR029055">
    <property type="entry name" value="Ntn_hydrolases_N"/>
</dbReference>
<sequence>MRLLALTLLLPAFARASASAMPGFMGSLFAYSAARNGTRNGYGTSGNTYVAVVELGPKLRVRSIFPYGQSGDPASPHYFDQAPRYAEGKFKEAPFYREEVQQRAVRSYHPGHGAR</sequence>
<name>A0ABP8HU84_9BACT</name>
<dbReference type="RefSeq" id="WP_345258388.1">
    <property type="nucleotide sequence ID" value="NZ_BAABGY010000019.1"/>
</dbReference>
<comment type="caution">
    <text evidence="2">The sequence shown here is derived from an EMBL/GenBank/DDBJ whole genome shotgun (WGS) entry which is preliminary data.</text>
</comment>
<evidence type="ECO:0000313" key="2">
    <source>
        <dbReference type="EMBL" id="GAA4344556.1"/>
    </source>
</evidence>
<evidence type="ECO:0000256" key="1">
    <source>
        <dbReference type="SAM" id="SignalP"/>
    </source>
</evidence>
<reference evidence="3" key="1">
    <citation type="journal article" date="2019" name="Int. J. Syst. Evol. Microbiol.">
        <title>The Global Catalogue of Microorganisms (GCM) 10K type strain sequencing project: providing services to taxonomists for standard genome sequencing and annotation.</title>
        <authorList>
            <consortium name="The Broad Institute Genomics Platform"/>
            <consortium name="The Broad Institute Genome Sequencing Center for Infectious Disease"/>
            <person name="Wu L."/>
            <person name="Ma J."/>
        </authorList>
    </citation>
    <scope>NUCLEOTIDE SEQUENCE [LARGE SCALE GENOMIC DNA]</scope>
    <source>
        <strain evidence="3">JCM 17919</strain>
    </source>
</reference>
<dbReference type="EMBL" id="BAABGY010000019">
    <property type="protein sequence ID" value="GAA4344556.1"/>
    <property type="molecule type" value="Genomic_DNA"/>
</dbReference>
<dbReference type="Proteomes" id="UP001501725">
    <property type="component" value="Unassembled WGS sequence"/>
</dbReference>
<feature type="chain" id="PRO_5046337455" evidence="1">
    <location>
        <begin position="21"/>
        <end position="115"/>
    </location>
</feature>
<keyword evidence="1" id="KW-0732">Signal</keyword>